<organism evidence="10 11">
    <name type="scientific">Aquatica leii</name>
    <dbReference type="NCBI Taxonomy" id="1421715"/>
    <lineage>
        <taxon>Eukaryota</taxon>
        <taxon>Metazoa</taxon>
        <taxon>Ecdysozoa</taxon>
        <taxon>Arthropoda</taxon>
        <taxon>Hexapoda</taxon>
        <taxon>Insecta</taxon>
        <taxon>Pterygota</taxon>
        <taxon>Neoptera</taxon>
        <taxon>Endopterygota</taxon>
        <taxon>Coleoptera</taxon>
        <taxon>Polyphaga</taxon>
        <taxon>Elateriformia</taxon>
        <taxon>Elateroidea</taxon>
        <taxon>Lampyridae</taxon>
        <taxon>Luciolinae</taxon>
        <taxon>Aquatica</taxon>
    </lineage>
</organism>
<dbReference type="PANTHER" id="PTHR33562">
    <property type="entry name" value="ATILLA, ISOFORM B-RELATED-RELATED"/>
    <property type="match status" value="1"/>
</dbReference>
<evidence type="ECO:0000256" key="6">
    <source>
        <dbReference type="ARBA" id="ARBA00023136"/>
    </source>
</evidence>
<keyword evidence="7" id="KW-0325">Glycoprotein</keyword>
<sequence>MISNCYLLTVFCFFSTIQISMSLKCFVCTSKLSDCNDPFNKTAHTSEICDVDTPVCLKEKLAASGKQSAATHRSCIKIDHCDSKSPASTFCATCETDFCTSRKCYVCNTFRINEHCGDTLNKEAAKDEICDVANHVCLKEKTTSVDGGRSHIFRGCVSPDYCTAPGKHSSFCETCNEDFCNTASALLHSLLAFPLFLILFIMAKKMKAHLVTTIILLIYLNRGSAIMCYVCTDFLEDDCGEDFESDGIEKVECDGKRDVCMIHKSPAVLHMPEVIQRGCIDQFYCSKIDEFTEHCITCDEDLCNSAPAKSSVKYAFLLFSSIRGDDFFKCFKCTSLFTPSCKDPFNVSQFTLTEDCNYDYQVCLKQEIPAAYYMADDEVRRGCVNDDYCLAEEKRSSHCSTCRSFLCNSSITISETIVLLLRLCPFIIFLLN</sequence>
<keyword evidence="3" id="KW-0812">Transmembrane</keyword>
<dbReference type="InterPro" id="IPR031424">
    <property type="entry name" value="QVR-like"/>
</dbReference>
<dbReference type="GO" id="GO:0030431">
    <property type="term" value="P:sleep"/>
    <property type="evidence" value="ECO:0007669"/>
    <property type="project" value="InterPro"/>
</dbReference>
<evidence type="ECO:0000313" key="11">
    <source>
        <dbReference type="Proteomes" id="UP001353858"/>
    </source>
</evidence>
<evidence type="ECO:0000256" key="7">
    <source>
        <dbReference type="ARBA" id="ARBA00023180"/>
    </source>
</evidence>
<name>A0AAN7P4D1_9COLE</name>
<dbReference type="EMBL" id="JARPUR010000006">
    <property type="protein sequence ID" value="KAK4874026.1"/>
    <property type="molecule type" value="Genomic_DNA"/>
</dbReference>
<dbReference type="AlphaFoldDB" id="A0AAN7P4D1"/>
<evidence type="ECO:0000256" key="2">
    <source>
        <dbReference type="ARBA" id="ARBA00022622"/>
    </source>
</evidence>
<keyword evidence="6" id="KW-0472">Membrane</keyword>
<dbReference type="GO" id="GO:0032222">
    <property type="term" value="P:regulation of synaptic transmission, cholinergic"/>
    <property type="evidence" value="ECO:0007669"/>
    <property type="project" value="InterPro"/>
</dbReference>
<keyword evidence="8" id="KW-0449">Lipoprotein</keyword>
<feature type="chain" id="PRO_5042834445" description="Protein sleepless" evidence="9">
    <location>
        <begin position="23"/>
        <end position="432"/>
    </location>
</feature>
<feature type="signal peptide" evidence="9">
    <location>
        <begin position="1"/>
        <end position="22"/>
    </location>
</feature>
<evidence type="ECO:0000256" key="9">
    <source>
        <dbReference type="SAM" id="SignalP"/>
    </source>
</evidence>
<evidence type="ECO:0000256" key="5">
    <source>
        <dbReference type="ARBA" id="ARBA00022989"/>
    </source>
</evidence>
<evidence type="ECO:0000256" key="1">
    <source>
        <dbReference type="ARBA" id="ARBA00004589"/>
    </source>
</evidence>
<evidence type="ECO:0000256" key="4">
    <source>
        <dbReference type="ARBA" id="ARBA00022729"/>
    </source>
</evidence>
<keyword evidence="2" id="KW-0336">GPI-anchor</keyword>
<evidence type="ECO:0000256" key="3">
    <source>
        <dbReference type="ARBA" id="ARBA00022692"/>
    </source>
</evidence>
<dbReference type="SUPFAM" id="SSF57302">
    <property type="entry name" value="Snake toxin-like"/>
    <property type="match status" value="2"/>
</dbReference>
<dbReference type="Pfam" id="PF17064">
    <property type="entry name" value="QVR"/>
    <property type="match status" value="1"/>
</dbReference>
<evidence type="ECO:0000256" key="8">
    <source>
        <dbReference type="ARBA" id="ARBA00023288"/>
    </source>
</evidence>
<dbReference type="PANTHER" id="PTHR33562:SF2">
    <property type="entry name" value="PROTEIN QUIVER"/>
    <property type="match status" value="1"/>
</dbReference>
<keyword evidence="4 9" id="KW-0732">Signal</keyword>
<evidence type="ECO:0000313" key="10">
    <source>
        <dbReference type="EMBL" id="KAK4874026.1"/>
    </source>
</evidence>
<dbReference type="InterPro" id="IPR050975">
    <property type="entry name" value="Sleep_regulator"/>
</dbReference>
<comment type="caution">
    <text evidence="10">The sequence shown here is derived from an EMBL/GenBank/DDBJ whole genome shotgun (WGS) entry which is preliminary data.</text>
</comment>
<reference evidence="11" key="1">
    <citation type="submission" date="2023-01" db="EMBL/GenBank/DDBJ databases">
        <title>Key to firefly adult light organ development and bioluminescence: homeobox transcription factors regulate luciferase expression and transportation to peroxisome.</title>
        <authorList>
            <person name="Fu X."/>
        </authorList>
    </citation>
    <scope>NUCLEOTIDE SEQUENCE [LARGE SCALE GENOMIC DNA]</scope>
</reference>
<keyword evidence="11" id="KW-1185">Reference proteome</keyword>
<proteinExistence type="predicted"/>
<dbReference type="InterPro" id="IPR045860">
    <property type="entry name" value="Snake_toxin-like_sf"/>
</dbReference>
<dbReference type="Proteomes" id="UP001353858">
    <property type="component" value="Unassembled WGS sequence"/>
</dbReference>
<comment type="subcellular location">
    <subcellularLocation>
        <location evidence="1">Membrane</location>
        <topology evidence="1">Lipid-anchor</topology>
        <topology evidence="1">GPI-anchor</topology>
    </subcellularLocation>
</comment>
<dbReference type="GO" id="GO:0098552">
    <property type="term" value="C:side of membrane"/>
    <property type="evidence" value="ECO:0007669"/>
    <property type="project" value="UniProtKB-KW"/>
</dbReference>
<accession>A0AAN7P4D1</accession>
<keyword evidence="5" id="KW-1133">Transmembrane helix</keyword>
<gene>
    <name evidence="10" type="ORF">RN001_013386</name>
</gene>
<protein>
    <recommendedName>
        <fullName evidence="12">Protein sleepless</fullName>
    </recommendedName>
</protein>
<evidence type="ECO:0008006" key="12">
    <source>
        <dbReference type="Google" id="ProtNLM"/>
    </source>
</evidence>